<dbReference type="Gene3D" id="3.40.50.1820">
    <property type="entry name" value="alpha/beta hydrolase"/>
    <property type="match status" value="1"/>
</dbReference>
<dbReference type="GO" id="GO:0005737">
    <property type="term" value="C:cytoplasm"/>
    <property type="evidence" value="ECO:0007669"/>
    <property type="project" value="TreeGrafter"/>
</dbReference>
<evidence type="ECO:0000256" key="1">
    <source>
        <dbReference type="ARBA" id="ARBA00022801"/>
    </source>
</evidence>
<dbReference type="GO" id="GO:0019748">
    <property type="term" value="P:secondary metabolic process"/>
    <property type="evidence" value="ECO:0007669"/>
    <property type="project" value="TreeGrafter"/>
</dbReference>
<dbReference type="EMBL" id="PQXN01000003">
    <property type="protein sequence ID" value="TGO65234.1"/>
    <property type="molecule type" value="Genomic_DNA"/>
</dbReference>
<evidence type="ECO:0000313" key="3">
    <source>
        <dbReference type="EMBL" id="TGO65234.1"/>
    </source>
</evidence>
<dbReference type="OrthoDB" id="2094269at2759"/>
<keyword evidence="1" id="KW-0378">Hydrolase</keyword>
<dbReference type="GO" id="GO:0005634">
    <property type="term" value="C:nucleus"/>
    <property type="evidence" value="ECO:0007669"/>
    <property type="project" value="TreeGrafter"/>
</dbReference>
<evidence type="ECO:0000259" key="2">
    <source>
        <dbReference type="Pfam" id="PF03959"/>
    </source>
</evidence>
<dbReference type="InterPro" id="IPR005645">
    <property type="entry name" value="FSH-like_dom"/>
</dbReference>
<organism evidence="3 4">
    <name type="scientific">Botryotinia convoluta</name>
    <dbReference type="NCBI Taxonomy" id="54673"/>
    <lineage>
        <taxon>Eukaryota</taxon>
        <taxon>Fungi</taxon>
        <taxon>Dikarya</taxon>
        <taxon>Ascomycota</taxon>
        <taxon>Pezizomycotina</taxon>
        <taxon>Leotiomycetes</taxon>
        <taxon>Helotiales</taxon>
        <taxon>Sclerotiniaceae</taxon>
        <taxon>Botryotinia</taxon>
    </lineage>
</organism>
<evidence type="ECO:0000313" key="4">
    <source>
        <dbReference type="Proteomes" id="UP000297527"/>
    </source>
</evidence>
<name>A0A4Z1IWW8_9HELO</name>
<dbReference type="PANTHER" id="PTHR48070:SF7">
    <property type="entry name" value="SERINE HYDROLASE FSH DOMAIN-CONTAINING PROTEIN-RELATED"/>
    <property type="match status" value="1"/>
</dbReference>
<dbReference type="InterPro" id="IPR029058">
    <property type="entry name" value="AB_hydrolase_fold"/>
</dbReference>
<feature type="domain" description="Serine hydrolase" evidence="2">
    <location>
        <begin position="11"/>
        <end position="228"/>
    </location>
</feature>
<sequence>MGFAENSKERNKIKVLCLHGIGTNAEVLEAQTGRCRYSSAERAFNELMIDSCSKGAYPWPVAPEISRIFGDQQIYRSYFDESGDSLKDALDDLDQYVTSNGPFHVVMGFSLGAAFAATLLLRDEMRRSKSEPNHYHILAKAEPRFKCAIFICGTLPPDLNALEHGDIQALRAKDVHSVITVPTVHLWSTEDVDHAAQSKELVQMCEERSRVEILHAGGHSVPHQGDELKAAAAVVHEIVNRNA</sequence>
<dbReference type="InterPro" id="IPR050593">
    <property type="entry name" value="LovG"/>
</dbReference>
<dbReference type="Proteomes" id="UP000297527">
    <property type="component" value="Unassembled WGS sequence"/>
</dbReference>
<reference evidence="3 4" key="1">
    <citation type="submission" date="2017-12" db="EMBL/GenBank/DDBJ databases">
        <title>Comparative genomics of Botrytis spp.</title>
        <authorList>
            <person name="Valero-Jimenez C.A."/>
            <person name="Tapia P."/>
            <person name="Veloso J."/>
            <person name="Silva-Moreno E."/>
            <person name="Staats M."/>
            <person name="Valdes J.H."/>
            <person name="Van Kan J.A.L."/>
        </authorList>
    </citation>
    <scope>NUCLEOTIDE SEQUENCE [LARGE SCALE GENOMIC DNA]</scope>
    <source>
        <strain evidence="3 4">MUCL11595</strain>
    </source>
</reference>
<keyword evidence="4" id="KW-1185">Reference proteome</keyword>
<dbReference type="Pfam" id="PF03959">
    <property type="entry name" value="FSH1"/>
    <property type="match status" value="1"/>
</dbReference>
<dbReference type="PANTHER" id="PTHR48070">
    <property type="entry name" value="ESTERASE OVCA2"/>
    <property type="match status" value="1"/>
</dbReference>
<protein>
    <recommendedName>
        <fullName evidence="2">Serine hydrolase domain-containing protein</fullName>
    </recommendedName>
</protein>
<gene>
    <name evidence="3" type="ORF">BCON_0003g00280</name>
</gene>
<dbReference type="AlphaFoldDB" id="A0A4Z1IWW8"/>
<proteinExistence type="predicted"/>
<accession>A0A4Z1IWW8</accession>
<dbReference type="GO" id="GO:0016787">
    <property type="term" value="F:hydrolase activity"/>
    <property type="evidence" value="ECO:0007669"/>
    <property type="project" value="UniProtKB-KW"/>
</dbReference>
<comment type="caution">
    <text evidence="3">The sequence shown here is derived from an EMBL/GenBank/DDBJ whole genome shotgun (WGS) entry which is preliminary data.</text>
</comment>
<dbReference type="SUPFAM" id="SSF53474">
    <property type="entry name" value="alpha/beta-Hydrolases"/>
    <property type="match status" value="1"/>
</dbReference>